<organism evidence="4 5">
    <name type="scientific">Bacillus carboniphilus</name>
    <dbReference type="NCBI Taxonomy" id="86663"/>
    <lineage>
        <taxon>Bacteria</taxon>
        <taxon>Bacillati</taxon>
        <taxon>Bacillota</taxon>
        <taxon>Bacilli</taxon>
        <taxon>Bacillales</taxon>
        <taxon>Bacillaceae</taxon>
        <taxon>Bacillus</taxon>
    </lineage>
</organism>
<dbReference type="NCBIfam" id="TIGR02277">
    <property type="entry name" value="PaaX_trns_reg"/>
    <property type="match status" value="1"/>
</dbReference>
<feature type="domain" description="Transcriptional repressor PaaX-like N-terminal" evidence="1">
    <location>
        <begin position="7"/>
        <end position="75"/>
    </location>
</feature>
<name>A0ABP3GIT9_9BACI</name>
<sequence>MNSSFNTRSMIFTLYGDYVRHYGSEIWIGSLIRLLKEFGHNEQSVRAAISRMNKQGWVQSRKEGNKSYYFLSKRGVERMDEAANRIFKLKPDNWDQKWRMLIYSIPEEKRSIRDELRKELVWSGFGTISNSCWISPNDLTKQVYALMDKYDIHDHVHYFITEYEGPHENSRLVKECWDLTEINVKYEQFIAEYSQKYVIDKNKIQKGEMTDAECFVERTKLVHEYRKFLFNDPGLPEELLPEKWLGQHAATLFGDYYKELAEPASRFFEEVFREGNEIKRKDKEYDVFHHPLIVED</sequence>
<dbReference type="Pfam" id="PF08223">
    <property type="entry name" value="PaaX_C"/>
    <property type="match status" value="1"/>
</dbReference>
<comment type="caution">
    <text evidence="4">The sequence shown here is derived from an EMBL/GenBank/DDBJ whole genome shotgun (WGS) entry which is preliminary data.</text>
</comment>
<evidence type="ECO:0000313" key="5">
    <source>
        <dbReference type="Proteomes" id="UP001500782"/>
    </source>
</evidence>
<dbReference type="InterPro" id="IPR036390">
    <property type="entry name" value="WH_DNA-bd_sf"/>
</dbReference>
<dbReference type="Proteomes" id="UP001500782">
    <property type="component" value="Unassembled WGS sequence"/>
</dbReference>
<dbReference type="SUPFAM" id="SSF46785">
    <property type="entry name" value="Winged helix' DNA-binding domain"/>
    <property type="match status" value="1"/>
</dbReference>
<dbReference type="InterPro" id="IPR036388">
    <property type="entry name" value="WH-like_DNA-bd_sf"/>
</dbReference>
<dbReference type="Gene3D" id="3.30.70.2650">
    <property type="match status" value="1"/>
</dbReference>
<dbReference type="InterPro" id="IPR011965">
    <property type="entry name" value="PaaX_trns_reg"/>
</dbReference>
<dbReference type="PANTHER" id="PTHR30319">
    <property type="entry name" value="PHENYLACETIC ACID REGULATOR-RELATED TRANSCRIPTIONAL REPRESSOR"/>
    <property type="match status" value="1"/>
</dbReference>
<dbReference type="EMBL" id="BAAADJ010000063">
    <property type="protein sequence ID" value="GAA0344526.1"/>
    <property type="molecule type" value="Genomic_DNA"/>
</dbReference>
<feature type="domain" description="Transcriptional repressor PaaX-like C-terminal" evidence="2">
    <location>
        <begin position="177"/>
        <end position="269"/>
    </location>
</feature>
<keyword evidence="5" id="KW-1185">Reference proteome</keyword>
<gene>
    <name evidence="4" type="primary">paaX</name>
    <name evidence="4" type="ORF">GCM10008967_38660</name>
</gene>
<dbReference type="PIRSF" id="PIRSF020623">
    <property type="entry name" value="PaaX"/>
    <property type="match status" value="1"/>
</dbReference>
<evidence type="ECO:0000259" key="2">
    <source>
        <dbReference type="Pfam" id="PF08223"/>
    </source>
</evidence>
<dbReference type="RefSeq" id="WP_343802925.1">
    <property type="nucleotide sequence ID" value="NZ_BAAADJ010000063.1"/>
</dbReference>
<evidence type="ECO:0000259" key="3">
    <source>
        <dbReference type="Pfam" id="PF20803"/>
    </source>
</evidence>
<evidence type="ECO:0000313" key="4">
    <source>
        <dbReference type="EMBL" id="GAA0344526.1"/>
    </source>
</evidence>
<accession>A0ABP3GIT9</accession>
<dbReference type="InterPro" id="IPR013225">
    <property type="entry name" value="PaaX_C"/>
</dbReference>
<evidence type="ECO:0000259" key="1">
    <source>
        <dbReference type="Pfam" id="PF07848"/>
    </source>
</evidence>
<dbReference type="Pfam" id="PF07848">
    <property type="entry name" value="PaaX"/>
    <property type="match status" value="1"/>
</dbReference>
<proteinExistence type="predicted"/>
<feature type="domain" description="Transcriptional repressor PaaX-like central Cas2-like" evidence="3">
    <location>
        <begin position="92"/>
        <end position="173"/>
    </location>
</feature>
<reference evidence="5" key="1">
    <citation type="journal article" date="2019" name="Int. J. Syst. Evol. Microbiol.">
        <title>The Global Catalogue of Microorganisms (GCM) 10K type strain sequencing project: providing services to taxonomists for standard genome sequencing and annotation.</title>
        <authorList>
            <consortium name="The Broad Institute Genomics Platform"/>
            <consortium name="The Broad Institute Genome Sequencing Center for Infectious Disease"/>
            <person name="Wu L."/>
            <person name="Ma J."/>
        </authorList>
    </citation>
    <scope>NUCLEOTIDE SEQUENCE [LARGE SCALE GENOMIC DNA]</scope>
    <source>
        <strain evidence="5">JCM 9731</strain>
    </source>
</reference>
<dbReference type="Gene3D" id="1.10.10.10">
    <property type="entry name" value="Winged helix-like DNA-binding domain superfamily/Winged helix DNA-binding domain"/>
    <property type="match status" value="1"/>
</dbReference>
<dbReference type="Gene3D" id="1.20.58.1460">
    <property type="match status" value="1"/>
</dbReference>
<dbReference type="InterPro" id="IPR048846">
    <property type="entry name" value="PaaX-like_central"/>
</dbReference>
<dbReference type="InterPro" id="IPR012906">
    <property type="entry name" value="PaaX-like_N"/>
</dbReference>
<dbReference type="PANTHER" id="PTHR30319:SF1">
    <property type="entry name" value="TRANSCRIPTIONAL REPRESSOR PAAX"/>
    <property type="match status" value="1"/>
</dbReference>
<dbReference type="Pfam" id="PF20803">
    <property type="entry name" value="PaaX_M"/>
    <property type="match status" value="1"/>
</dbReference>
<protein>
    <submittedName>
        <fullName evidence="4">Phenylacetic acid degradation operon negative regulatory protein PaaX</fullName>
    </submittedName>
</protein>